<feature type="binding site" evidence="6">
    <location>
        <position position="207"/>
    </location>
    <ligand>
        <name>substrate</name>
    </ligand>
</feature>
<evidence type="ECO:0000256" key="3">
    <source>
        <dbReference type="ARBA" id="ARBA00022723"/>
    </source>
</evidence>
<evidence type="ECO:0000256" key="6">
    <source>
        <dbReference type="HAMAP-Rule" id="MF_01939"/>
    </source>
</evidence>
<comment type="similarity">
    <text evidence="2 6 7">Belongs to the isocitrate lyase/PEP mutase superfamily. Methylisocitrate lyase family.</text>
</comment>
<sequence length="311" mass="33198">MPPENELVLLLEGENMSSIEKSASPGARLRKELETSAPLQIVGTINANHALLATQAGFRAIYVSGGGVAAGSLGVPDLGISALADVLIDVERITNVVDTPLMVDIDTGFGPSAFNVARTIKALEKAGAAAVHIEDQVGAKRCGHRPGKELVTLSEMADRVKAAVDARTDPAFVIGARTDALAVEGLDRSLERAKAYAEAGADFIFAEAVNELSVYQEFVKATGLPVLANITEFGMTPLWTTAELKQAGVAMVLYPLSAFRAANKAAENVYRAIYQEGTQKNVVDTMQTRDELYQSIGYHAYEEKLDKLFGQ</sequence>
<dbReference type="InterPro" id="IPR040442">
    <property type="entry name" value="Pyrv_kinase-like_dom_sf"/>
</dbReference>
<dbReference type="InterPro" id="IPR012695">
    <property type="entry name" value="PrpB"/>
</dbReference>
<dbReference type="InterPro" id="IPR039556">
    <property type="entry name" value="ICL/PEPM"/>
</dbReference>
<feature type="binding site" evidence="6">
    <location>
        <begin position="64"/>
        <end position="66"/>
    </location>
    <ligand>
        <name>substrate</name>
    </ligand>
</feature>
<accession>A0ABP8LX38</accession>
<keyword evidence="9" id="KW-1185">Reference proteome</keyword>
<dbReference type="PANTHER" id="PTHR42905">
    <property type="entry name" value="PHOSPHOENOLPYRUVATE CARBOXYLASE"/>
    <property type="match status" value="1"/>
</dbReference>
<evidence type="ECO:0000256" key="7">
    <source>
        <dbReference type="RuleBase" id="RU361121"/>
    </source>
</evidence>
<dbReference type="NCBIfam" id="TIGR02317">
    <property type="entry name" value="prpB"/>
    <property type="match status" value="1"/>
</dbReference>
<comment type="catalytic activity">
    <reaction evidence="6 7">
        <text>(2S,3R)-3-hydroxybutane-1,2,3-tricarboxylate = pyruvate + succinate</text>
        <dbReference type="Rhea" id="RHEA:16809"/>
        <dbReference type="ChEBI" id="CHEBI:15361"/>
        <dbReference type="ChEBI" id="CHEBI:30031"/>
        <dbReference type="ChEBI" id="CHEBI:57429"/>
        <dbReference type="EC" id="4.1.3.30"/>
    </reaction>
</comment>
<dbReference type="SUPFAM" id="SSF51621">
    <property type="entry name" value="Phosphoenolpyruvate/pyruvate domain"/>
    <property type="match status" value="1"/>
</dbReference>
<dbReference type="GO" id="GO:0016829">
    <property type="term" value="F:lyase activity"/>
    <property type="evidence" value="ECO:0007669"/>
    <property type="project" value="UniProtKB-KW"/>
</dbReference>
<feature type="binding site" evidence="6">
    <location>
        <begin position="142"/>
        <end position="143"/>
    </location>
    <ligand>
        <name>substrate</name>
    </ligand>
</feature>
<gene>
    <name evidence="6 8" type="primary">prpB</name>
    <name evidence="8" type="ORF">GCM10023091_15200</name>
</gene>
<organism evidence="8 9">
    <name type="scientific">Ravibacter arvi</name>
    <dbReference type="NCBI Taxonomy" id="2051041"/>
    <lineage>
        <taxon>Bacteria</taxon>
        <taxon>Pseudomonadati</taxon>
        <taxon>Bacteroidota</taxon>
        <taxon>Cytophagia</taxon>
        <taxon>Cytophagales</taxon>
        <taxon>Spirosomataceae</taxon>
        <taxon>Ravibacter</taxon>
    </lineage>
</organism>
<comment type="cofactor">
    <cofactor evidence="1 6">
        <name>Mg(2+)</name>
        <dbReference type="ChEBI" id="CHEBI:18420"/>
    </cofactor>
</comment>
<dbReference type="HAMAP" id="MF_01939">
    <property type="entry name" value="PrpB"/>
    <property type="match status" value="1"/>
</dbReference>
<feature type="binding site" evidence="6">
    <location>
        <position position="104"/>
    </location>
    <ligand>
        <name>Mg(2+)</name>
        <dbReference type="ChEBI" id="CHEBI:18420"/>
    </ligand>
</feature>
<comment type="function">
    <text evidence="7">Catalyzes the thermodynamically favored C-C bond cleavage of (2R,3S)-2-methylisocitrate to yield pyruvate and succinate.</text>
</comment>
<evidence type="ECO:0000313" key="9">
    <source>
        <dbReference type="Proteomes" id="UP001501508"/>
    </source>
</evidence>
<dbReference type="Pfam" id="PF13714">
    <property type="entry name" value="PEP_mutase"/>
    <property type="match status" value="1"/>
</dbReference>
<comment type="function">
    <text evidence="6">Involved in the catabolism of short chain fatty acids (SCFA) via the 2-methylcitrate cycle (propionate degradation route). Catalyzes the thermodynamically favored C-C bond cleavage of (2R,3S)-2-methylisocitrate to yield pyruvate and succinate via an alpha-carboxy-carbanion intermediate.</text>
</comment>
<feature type="binding site" evidence="6">
    <location>
        <position position="289"/>
    </location>
    <ligand>
        <name>substrate</name>
    </ligand>
</feature>
<dbReference type="EMBL" id="BAABEY010000016">
    <property type="protein sequence ID" value="GAA4436819.1"/>
    <property type="molecule type" value="Genomic_DNA"/>
</dbReference>
<feature type="binding site" evidence="6">
    <location>
        <position position="260"/>
    </location>
    <ligand>
        <name>substrate</name>
    </ligand>
</feature>
<feature type="binding site" evidence="6">
    <location>
        <position position="106"/>
    </location>
    <ligand>
        <name>Mg(2+)</name>
        <dbReference type="ChEBI" id="CHEBI:18420"/>
    </ligand>
</feature>
<evidence type="ECO:0000256" key="1">
    <source>
        <dbReference type="ARBA" id="ARBA00001946"/>
    </source>
</evidence>
<keyword evidence="5 6" id="KW-0456">Lyase</keyword>
<evidence type="ECO:0000313" key="8">
    <source>
        <dbReference type="EMBL" id="GAA4436819.1"/>
    </source>
</evidence>
<comment type="caution">
    <text evidence="8">The sequence shown here is derived from an EMBL/GenBank/DDBJ whole genome shotgun (WGS) entry which is preliminary data.</text>
</comment>
<dbReference type="EC" id="4.1.3.30" evidence="6"/>
<comment type="subunit">
    <text evidence="6">Homotetramer; dimer of dimers.</text>
</comment>
<dbReference type="Proteomes" id="UP001501508">
    <property type="component" value="Unassembled WGS sequence"/>
</dbReference>
<evidence type="ECO:0000256" key="2">
    <source>
        <dbReference type="ARBA" id="ARBA00009282"/>
    </source>
</evidence>
<dbReference type="InterPro" id="IPR018523">
    <property type="entry name" value="Isocitrate_lyase_ph_CS"/>
</dbReference>
<comment type="pathway">
    <text evidence="6 7">Organic acid metabolism; propanoate degradation.</text>
</comment>
<dbReference type="NCBIfam" id="NF008455">
    <property type="entry name" value="PRK11320.1"/>
    <property type="match status" value="1"/>
</dbReference>
<proteinExistence type="inferred from homology"/>
<dbReference type="PROSITE" id="PS00161">
    <property type="entry name" value="ISOCITRATE_LYASE"/>
    <property type="match status" value="1"/>
</dbReference>
<evidence type="ECO:0000256" key="5">
    <source>
        <dbReference type="ARBA" id="ARBA00023239"/>
    </source>
</evidence>
<name>A0ABP8LX38_9BACT</name>
<feature type="binding site" evidence="6">
    <location>
        <position position="177"/>
    </location>
    <ligand>
        <name>substrate</name>
    </ligand>
</feature>
<dbReference type="PANTHER" id="PTHR42905:SF5">
    <property type="entry name" value="CARBOXYVINYL-CARBOXYPHOSPHONATE PHOSPHORYLMUTASE, CHLOROPLASTIC"/>
    <property type="match status" value="1"/>
</dbReference>
<feature type="binding site" evidence="6">
    <location>
        <begin position="229"/>
        <end position="231"/>
    </location>
    <ligand>
        <name>substrate</name>
    </ligand>
</feature>
<dbReference type="CDD" id="cd00377">
    <property type="entry name" value="ICL_PEPM"/>
    <property type="match status" value="1"/>
</dbReference>
<keyword evidence="4 6" id="KW-0460">Magnesium</keyword>
<dbReference type="Gene3D" id="3.20.20.60">
    <property type="entry name" value="Phosphoenolpyruvate-binding domains"/>
    <property type="match status" value="1"/>
</dbReference>
<protein>
    <recommendedName>
        <fullName evidence="6">2-methylisocitrate lyase</fullName>
        <shortName evidence="6">2-MIC</shortName>
        <shortName evidence="6">MICL</shortName>
        <ecNumber evidence="6">4.1.3.30</ecNumber>
    </recommendedName>
    <alternativeName>
        <fullName evidence="6">(2R,3S)-2-methylisocitrate lyase</fullName>
    </alternativeName>
</protein>
<keyword evidence="3 6" id="KW-0479">Metal-binding</keyword>
<evidence type="ECO:0000256" key="4">
    <source>
        <dbReference type="ARBA" id="ARBA00022842"/>
    </source>
</evidence>
<reference evidence="9" key="1">
    <citation type="journal article" date="2019" name="Int. J. Syst. Evol. Microbiol.">
        <title>The Global Catalogue of Microorganisms (GCM) 10K type strain sequencing project: providing services to taxonomists for standard genome sequencing and annotation.</title>
        <authorList>
            <consortium name="The Broad Institute Genomics Platform"/>
            <consortium name="The Broad Institute Genome Sequencing Center for Infectious Disease"/>
            <person name="Wu L."/>
            <person name="Ma J."/>
        </authorList>
    </citation>
    <scope>NUCLEOTIDE SEQUENCE [LARGE SCALE GENOMIC DNA]</scope>
    <source>
        <strain evidence="9">JCM 31920</strain>
    </source>
</reference>
<dbReference type="InterPro" id="IPR015813">
    <property type="entry name" value="Pyrv/PenolPyrv_kinase-like_dom"/>
</dbReference>